<reference evidence="2" key="1">
    <citation type="submission" date="2018-07" db="EMBL/GenBank/DDBJ databases">
        <authorList>
            <person name="Kim H."/>
        </authorList>
    </citation>
    <scope>NUCLEOTIDE SEQUENCE [LARGE SCALE GENOMIC DNA]</scope>
    <source>
        <strain evidence="2">F02</strain>
    </source>
</reference>
<protein>
    <submittedName>
        <fullName evidence="1">Uncharacterized protein</fullName>
    </submittedName>
</protein>
<name>A0A345DEH7_9BURK</name>
<dbReference type="KEGG" id="hyf:DTO96_102521"/>
<dbReference type="Proteomes" id="UP000252182">
    <property type="component" value="Chromosome"/>
</dbReference>
<keyword evidence="2" id="KW-1185">Reference proteome</keyword>
<dbReference type="AlphaFoldDB" id="A0A345DEH7"/>
<accession>A0A345DEH7</accession>
<dbReference type="RefSeq" id="WP_114563807.1">
    <property type="nucleotide sequence ID" value="NZ_CP031124.1"/>
</dbReference>
<sequence>MQVVTAVITELRKRMSQALPHRIVSDDYVPFAERVASELKQGVICFVLPEVTMVDDWAVRAQPTIVGQIEVPTRDGKPSTGERAEQRLAGEIRAFLRNAGPNMPRIDVKSVKYSAQQEHPNHWCMFECEIGPISEGQLLFALDGRAAGDAPTDLYPAPSNARPLAGVSLNIDVAPHAPSTEHDQWLDDNYTTSQPDILTTVEFTND</sequence>
<organism evidence="1 2">
    <name type="scientific">Ephemeroptericola cinctiostellae</name>
    <dbReference type="NCBI Taxonomy" id="2268024"/>
    <lineage>
        <taxon>Bacteria</taxon>
        <taxon>Pseudomonadati</taxon>
        <taxon>Pseudomonadota</taxon>
        <taxon>Betaproteobacteria</taxon>
        <taxon>Burkholderiales</taxon>
        <taxon>Burkholderiaceae</taxon>
        <taxon>Ephemeroptericola</taxon>
    </lineage>
</organism>
<evidence type="ECO:0000313" key="2">
    <source>
        <dbReference type="Proteomes" id="UP000252182"/>
    </source>
</evidence>
<proteinExistence type="predicted"/>
<dbReference type="EMBL" id="CP031124">
    <property type="protein sequence ID" value="AXF86765.1"/>
    <property type="molecule type" value="Genomic_DNA"/>
</dbReference>
<evidence type="ECO:0000313" key="1">
    <source>
        <dbReference type="EMBL" id="AXF86765.1"/>
    </source>
</evidence>
<gene>
    <name evidence="1" type="ORF">DTO96_102521</name>
</gene>